<organism evidence="1 2">
    <name type="scientific">Vulcanisaeta souniana JCM 11219</name>
    <dbReference type="NCBI Taxonomy" id="1293586"/>
    <lineage>
        <taxon>Archaea</taxon>
        <taxon>Thermoproteota</taxon>
        <taxon>Thermoprotei</taxon>
        <taxon>Thermoproteales</taxon>
        <taxon>Thermoproteaceae</taxon>
        <taxon>Vulcanisaeta</taxon>
    </lineage>
</organism>
<reference evidence="1" key="2">
    <citation type="submission" date="2020-09" db="EMBL/GenBank/DDBJ databases">
        <authorList>
            <person name="Sun Q."/>
            <person name="Ohkuma M."/>
        </authorList>
    </citation>
    <scope>NUCLEOTIDE SEQUENCE</scope>
    <source>
        <strain evidence="1">JCM 11219</strain>
    </source>
</reference>
<gene>
    <name evidence="1" type="ORF">GCM10007112_00350</name>
</gene>
<comment type="caution">
    <text evidence="1">The sequence shown here is derived from an EMBL/GenBank/DDBJ whole genome shotgun (WGS) entry which is preliminary data.</text>
</comment>
<dbReference type="RefSeq" id="WP_054843069.1">
    <property type="nucleotide sequence ID" value="NZ_BBBK01000001.1"/>
</dbReference>
<protein>
    <recommendedName>
        <fullName evidence="3">Homing endonuclease LAGLIDADG domain-containing protein</fullName>
    </recommendedName>
</protein>
<evidence type="ECO:0008006" key="3">
    <source>
        <dbReference type="Google" id="ProtNLM"/>
    </source>
</evidence>
<reference evidence="1" key="1">
    <citation type="journal article" date="2014" name="Int. J. Syst. Evol. Microbiol.">
        <title>Complete genome sequence of Corynebacterium casei LMG S-19264T (=DSM 44701T), isolated from a smear-ripened cheese.</title>
        <authorList>
            <consortium name="US DOE Joint Genome Institute (JGI-PGF)"/>
            <person name="Walter F."/>
            <person name="Albersmeier A."/>
            <person name="Kalinowski J."/>
            <person name="Ruckert C."/>
        </authorList>
    </citation>
    <scope>NUCLEOTIDE SEQUENCE</scope>
    <source>
        <strain evidence="1">JCM 11219</strain>
    </source>
</reference>
<dbReference type="Proteomes" id="UP000657075">
    <property type="component" value="Unassembled WGS sequence"/>
</dbReference>
<accession>A0A830E3I9</accession>
<evidence type="ECO:0000313" key="2">
    <source>
        <dbReference type="Proteomes" id="UP000657075"/>
    </source>
</evidence>
<dbReference type="AlphaFoldDB" id="A0A830E3I9"/>
<name>A0A830E3I9_9CREN</name>
<proteinExistence type="predicted"/>
<dbReference type="EMBL" id="BMNM01000001">
    <property type="protein sequence ID" value="GGI67306.1"/>
    <property type="molecule type" value="Genomic_DNA"/>
</dbReference>
<evidence type="ECO:0000313" key="1">
    <source>
        <dbReference type="EMBL" id="GGI67306.1"/>
    </source>
</evidence>
<sequence>MLSLDDEEFTTFLLFFTLGDGSIDVKKQRIRLYIYKRELKQLIDRLRNYGFIEERWTISTL</sequence>